<dbReference type="PANTHER" id="PTHR32448">
    <property type="entry name" value="OS08G0158400 PROTEIN"/>
    <property type="match status" value="1"/>
</dbReference>
<name>A0AAV0K632_9ROSI</name>
<dbReference type="EMBL" id="CAMGYJ010000005">
    <property type="protein sequence ID" value="CAI0416880.1"/>
    <property type="molecule type" value="Genomic_DNA"/>
</dbReference>
<accession>A0AAV0K632</accession>
<sequence>MRTLEQNAREIVHRWQYVIDKLSNNVFFMVVLSRVVNPVQANATTIQASFNSLYLGGIEGSMPMMDAKFLDLGLKRENCVEMSWVKPILYFVGNPLDAPLESLLDRTIFATRSTKFKGKFKASRSETSSSPRGDCFIGWRWRWLFGRRNVRLGYGDFSKPRISPN</sequence>
<dbReference type="AlphaFoldDB" id="A0AAV0K632"/>
<organism evidence="1 2">
    <name type="scientific">Linum tenue</name>
    <dbReference type="NCBI Taxonomy" id="586396"/>
    <lineage>
        <taxon>Eukaryota</taxon>
        <taxon>Viridiplantae</taxon>
        <taxon>Streptophyta</taxon>
        <taxon>Embryophyta</taxon>
        <taxon>Tracheophyta</taxon>
        <taxon>Spermatophyta</taxon>
        <taxon>Magnoliopsida</taxon>
        <taxon>eudicotyledons</taxon>
        <taxon>Gunneridae</taxon>
        <taxon>Pentapetalae</taxon>
        <taxon>rosids</taxon>
        <taxon>fabids</taxon>
        <taxon>Malpighiales</taxon>
        <taxon>Linaceae</taxon>
        <taxon>Linum</taxon>
    </lineage>
</organism>
<protein>
    <submittedName>
        <fullName evidence="1">Uncharacterized protein</fullName>
    </submittedName>
</protein>
<evidence type="ECO:0000313" key="1">
    <source>
        <dbReference type="EMBL" id="CAI0416880.1"/>
    </source>
</evidence>
<evidence type="ECO:0000313" key="2">
    <source>
        <dbReference type="Proteomes" id="UP001154282"/>
    </source>
</evidence>
<keyword evidence="2" id="KW-1185">Reference proteome</keyword>
<dbReference type="Gene3D" id="3.40.462.20">
    <property type="match status" value="1"/>
</dbReference>
<comment type="caution">
    <text evidence="1">The sequence shown here is derived from an EMBL/GenBank/DDBJ whole genome shotgun (WGS) entry which is preliminary data.</text>
</comment>
<gene>
    <name evidence="1" type="ORF">LITE_LOCUS17124</name>
</gene>
<reference evidence="1" key="1">
    <citation type="submission" date="2022-08" db="EMBL/GenBank/DDBJ databases">
        <authorList>
            <person name="Gutierrez-Valencia J."/>
        </authorList>
    </citation>
    <scope>NUCLEOTIDE SEQUENCE</scope>
</reference>
<proteinExistence type="predicted"/>
<dbReference type="Proteomes" id="UP001154282">
    <property type="component" value="Unassembled WGS sequence"/>
</dbReference>